<dbReference type="AlphaFoldDB" id="A0A9P1MXU6"/>
<sequence>MFKVVLLSIFVLLALSQAQESSTPRKLTKPLCGLCVNIVKQLDEVLEHGGDIEEAVDKFCKQDVPSFLVDTCEKIIEKNLIDIINKLKQHEEAEKICSDIYLCREE</sequence>
<evidence type="ECO:0000256" key="2">
    <source>
        <dbReference type="SAM" id="SignalP"/>
    </source>
</evidence>
<feature type="chain" id="PRO_5040338841" description="Saposin B-type domain-containing protein" evidence="2">
    <location>
        <begin position="19"/>
        <end position="106"/>
    </location>
</feature>
<feature type="signal peptide" evidence="2">
    <location>
        <begin position="1"/>
        <end position="18"/>
    </location>
</feature>
<dbReference type="Proteomes" id="UP001152747">
    <property type="component" value="Unassembled WGS sequence"/>
</dbReference>
<comment type="caution">
    <text evidence="4">The sequence shown here is derived from an EMBL/GenBank/DDBJ whole genome shotgun (WGS) entry which is preliminary data.</text>
</comment>
<dbReference type="EMBL" id="CANHGI010000001">
    <property type="protein sequence ID" value="CAI5440021.1"/>
    <property type="molecule type" value="Genomic_DNA"/>
</dbReference>
<dbReference type="SUPFAM" id="SSF47862">
    <property type="entry name" value="Saposin"/>
    <property type="match status" value="1"/>
</dbReference>
<dbReference type="PROSITE" id="PS50015">
    <property type="entry name" value="SAP_B"/>
    <property type="match status" value="1"/>
</dbReference>
<evidence type="ECO:0000259" key="3">
    <source>
        <dbReference type="PROSITE" id="PS50015"/>
    </source>
</evidence>
<dbReference type="SMART" id="SM00741">
    <property type="entry name" value="SapB"/>
    <property type="match status" value="1"/>
</dbReference>
<dbReference type="Pfam" id="PF03489">
    <property type="entry name" value="SapB_2"/>
    <property type="match status" value="1"/>
</dbReference>
<dbReference type="Gene3D" id="1.10.225.10">
    <property type="entry name" value="Saposin-like"/>
    <property type="match status" value="1"/>
</dbReference>
<dbReference type="OrthoDB" id="69496at2759"/>
<organism evidence="4 5">
    <name type="scientific">Caenorhabditis angaria</name>
    <dbReference type="NCBI Taxonomy" id="860376"/>
    <lineage>
        <taxon>Eukaryota</taxon>
        <taxon>Metazoa</taxon>
        <taxon>Ecdysozoa</taxon>
        <taxon>Nematoda</taxon>
        <taxon>Chromadorea</taxon>
        <taxon>Rhabditida</taxon>
        <taxon>Rhabditina</taxon>
        <taxon>Rhabditomorpha</taxon>
        <taxon>Rhabditoidea</taxon>
        <taxon>Rhabditidae</taxon>
        <taxon>Peloderinae</taxon>
        <taxon>Caenorhabditis</taxon>
    </lineage>
</organism>
<keyword evidence="1" id="KW-1015">Disulfide bond</keyword>
<dbReference type="InterPro" id="IPR008138">
    <property type="entry name" value="SapB_2"/>
</dbReference>
<accession>A0A9P1MXU6</accession>
<gene>
    <name evidence="4" type="ORF">CAMP_LOCUS2658</name>
</gene>
<keyword evidence="2" id="KW-0732">Signal</keyword>
<evidence type="ECO:0000256" key="1">
    <source>
        <dbReference type="ARBA" id="ARBA00023157"/>
    </source>
</evidence>
<feature type="domain" description="Saposin B-type" evidence="3">
    <location>
        <begin position="28"/>
        <end position="106"/>
    </location>
</feature>
<evidence type="ECO:0000313" key="4">
    <source>
        <dbReference type="EMBL" id="CAI5440021.1"/>
    </source>
</evidence>
<dbReference type="InterPro" id="IPR011001">
    <property type="entry name" value="Saposin-like"/>
</dbReference>
<dbReference type="InterPro" id="IPR008139">
    <property type="entry name" value="SaposinB_dom"/>
</dbReference>
<name>A0A9P1MXU6_9PELO</name>
<protein>
    <recommendedName>
        <fullName evidence="3">Saposin B-type domain-containing protein</fullName>
    </recommendedName>
</protein>
<keyword evidence="5" id="KW-1185">Reference proteome</keyword>
<proteinExistence type="predicted"/>
<reference evidence="4" key="1">
    <citation type="submission" date="2022-11" db="EMBL/GenBank/DDBJ databases">
        <authorList>
            <person name="Kikuchi T."/>
        </authorList>
    </citation>
    <scope>NUCLEOTIDE SEQUENCE</scope>
    <source>
        <strain evidence="4">PS1010</strain>
    </source>
</reference>
<evidence type="ECO:0000313" key="5">
    <source>
        <dbReference type="Proteomes" id="UP001152747"/>
    </source>
</evidence>